<reference evidence="2 3" key="1">
    <citation type="journal article" date="2024" name="BMC Genomics">
        <title>Genome assembly of redclaw crayfish (Cherax quadricarinatus) provides insights into its immune adaptation and hypoxia tolerance.</title>
        <authorList>
            <person name="Liu Z."/>
            <person name="Zheng J."/>
            <person name="Li H."/>
            <person name="Fang K."/>
            <person name="Wang S."/>
            <person name="He J."/>
            <person name="Zhou D."/>
            <person name="Weng S."/>
            <person name="Chi M."/>
            <person name="Gu Z."/>
            <person name="He J."/>
            <person name="Li F."/>
            <person name="Wang M."/>
        </authorList>
    </citation>
    <scope>NUCLEOTIDE SEQUENCE [LARGE SCALE GENOMIC DNA]</scope>
    <source>
        <strain evidence="2">ZL_2023a</strain>
    </source>
</reference>
<feature type="compositionally biased region" description="Polar residues" evidence="1">
    <location>
        <begin position="555"/>
        <end position="571"/>
    </location>
</feature>
<proteinExistence type="predicted"/>
<evidence type="ECO:0000313" key="3">
    <source>
        <dbReference type="Proteomes" id="UP001445076"/>
    </source>
</evidence>
<feature type="compositionally biased region" description="Basic and acidic residues" evidence="1">
    <location>
        <begin position="226"/>
        <end position="266"/>
    </location>
</feature>
<feature type="region of interest" description="Disordered" evidence="1">
    <location>
        <begin position="44"/>
        <end position="71"/>
    </location>
</feature>
<feature type="compositionally biased region" description="Polar residues" evidence="1">
    <location>
        <begin position="826"/>
        <end position="837"/>
    </location>
</feature>
<feature type="region of interest" description="Disordered" evidence="1">
    <location>
        <begin position="638"/>
        <end position="711"/>
    </location>
</feature>
<feature type="compositionally biased region" description="Polar residues" evidence="1">
    <location>
        <begin position="267"/>
        <end position="286"/>
    </location>
</feature>
<feature type="compositionally biased region" description="Polar residues" evidence="1">
    <location>
        <begin position="522"/>
        <end position="542"/>
    </location>
</feature>
<feature type="compositionally biased region" description="Basic and acidic residues" evidence="1">
    <location>
        <begin position="290"/>
        <end position="309"/>
    </location>
</feature>
<feature type="compositionally biased region" description="Low complexity" evidence="1">
    <location>
        <begin position="805"/>
        <end position="825"/>
    </location>
</feature>
<feature type="compositionally biased region" description="Polar residues" evidence="1">
    <location>
        <begin position="580"/>
        <end position="600"/>
    </location>
</feature>
<feature type="region of interest" description="Disordered" evidence="1">
    <location>
        <begin position="347"/>
        <end position="381"/>
    </location>
</feature>
<sequence length="873" mass="96563">EKINQQKKEVHQTDLTNKERYARIMEVPENSVIVEEEDAKCERTVFMSKEQDRKRNSGVGRADSLEEDDKYVKSSCNVKDNLKNNSSKYQNNCEEESDNEILNELQYNCESEEDFDIPTEENFLKSSTSVSGDDETMEQSFGRPRSVHFEDEKWEEGKYKVKEQIEYINSWGDVTNQQESHPFARIERDFEVNGELPFSGSSRLQNIKSANRESVREILRRKREEASEYYDQDNRRRLSNERKSEASIPHLPHERKQSRSRERQQKDLNINNRGSDGRTRNTSNIINGVDSDKKEHMSRSRSPKSENRYTKGVTLMPVNGIENGDGIVISRKDYVMFKSLISSRNTASEKATKEHRKATGKMKKLLPSKSGSQKRIGESPYDPFSAAELQMQALMGSSTSSTKKGSSLGAAALGTGVSLADSARMNATGRESPDFEFSIGFADLDKSECNSREGSPEIELRENRINKGCSGLGSSLTNLDLELAKIGSPSLRRSSEGKRSWQSSVNKSLSVGSASPVLRKPSWSTRDTTSQEVSKWSSPTRDSLSREGLSPDYNKWSSTRDNNSRDNTSPDNHWPLANHDAQSASTPLQDTHNASPSAQDTRSWSSLLCDSHNLYSPTKNNHTWSSSTLGICNSLSPARDTRDWPSPSRETCSESSPSRATGSCRSSPIRDTPSISSPTHENISRSSPVRDTPTAATPSSPTTKTTTARWDISNSTAISGWGADSSSGHVSQGSSYSRYAGNTSVSAQSNPSSIESNGFPEKALYRTSNNTGFETFRASHSSLDTDETLRKKGLDSIDGPQLRASSSSSSDSSLPPLSSPSSSSPAGTNKGDSVSASSSMRLPRFCHECGHKYPVLLAKFCCQCGSRRVGVEN</sequence>
<dbReference type="AlphaFoldDB" id="A0AAW0YB36"/>
<feature type="region of interest" description="Disordered" evidence="1">
    <location>
        <begin position="116"/>
        <end position="148"/>
    </location>
</feature>
<feature type="compositionally biased region" description="Polar residues" evidence="1">
    <location>
        <begin position="500"/>
        <end position="513"/>
    </location>
</feature>
<feature type="region of interest" description="Disordered" evidence="1">
    <location>
        <begin position="195"/>
        <end position="214"/>
    </location>
</feature>
<dbReference type="Proteomes" id="UP001445076">
    <property type="component" value="Unassembled WGS sequence"/>
</dbReference>
<feature type="region of interest" description="Disordered" evidence="1">
    <location>
        <begin position="490"/>
        <end position="600"/>
    </location>
</feature>
<feature type="region of interest" description="Disordered" evidence="1">
    <location>
        <begin position="792"/>
        <end position="837"/>
    </location>
</feature>
<feature type="compositionally biased region" description="Polar residues" evidence="1">
    <location>
        <begin position="673"/>
        <end position="689"/>
    </location>
</feature>
<comment type="caution">
    <text evidence="2">The sequence shown here is derived from an EMBL/GenBank/DDBJ whole genome shotgun (WGS) entry which is preliminary data.</text>
</comment>
<feature type="compositionally biased region" description="Polar residues" evidence="1">
    <location>
        <begin position="648"/>
        <end position="666"/>
    </location>
</feature>
<feature type="compositionally biased region" description="Low complexity" evidence="1">
    <location>
        <begin position="692"/>
        <end position="708"/>
    </location>
</feature>
<feature type="compositionally biased region" description="Basic residues" evidence="1">
    <location>
        <begin position="353"/>
        <end position="366"/>
    </location>
</feature>
<gene>
    <name evidence="2" type="ORF">OTU49_015211</name>
</gene>
<evidence type="ECO:0000256" key="1">
    <source>
        <dbReference type="SAM" id="MobiDB-lite"/>
    </source>
</evidence>
<accession>A0AAW0YB36</accession>
<feature type="region of interest" description="Disordered" evidence="1">
    <location>
        <begin position="226"/>
        <end position="311"/>
    </location>
</feature>
<name>A0AAW0YB36_CHEQU</name>
<keyword evidence="3" id="KW-1185">Reference proteome</keyword>
<organism evidence="2 3">
    <name type="scientific">Cherax quadricarinatus</name>
    <name type="common">Australian red claw crayfish</name>
    <dbReference type="NCBI Taxonomy" id="27406"/>
    <lineage>
        <taxon>Eukaryota</taxon>
        <taxon>Metazoa</taxon>
        <taxon>Ecdysozoa</taxon>
        <taxon>Arthropoda</taxon>
        <taxon>Crustacea</taxon>
        <taxon>Multicrustacea</taxon>
        <taxon>Malacostraca</taxon>
        <taxon>Eumalacostraca</taxon>
        <taxon>Eucarida</taxon>
        <taxon>Decapoda</taxon>
        <taxon>Pleocyemata</taxon>
        <taxon>Astacidea</taxon>
        <taxon>Parastacoidea</taxon>
        <taxon>Parastacidae</taxon>
        <taxon>Cherax</taxon>
    </lineage>
</organism>
<evidence type="ECO:0000313" key="2">
    <source>
        <dbReference type="EMBL" id="KAK8750054.1"/>
    </source>
</evidence>
<dbReference type="EMBL" id="JARKIK010000008">
    <property type="protein sequence ID" value="KAK8750054.1"/>
    <property type="molecule type" value="Genomic_DNA"/>
</dbReference>
<protein>
    <submittedName>
        <fullName evidence="2">Uncharacterized protein</fullName>
    </submittedName>
</protein>
<feature type="non-terminal residue" evidence="2">
    <location>
        <position position="1"/>
    </location>
</feature>
<feature type="compositionally biased region" description="Polar residues" evidence="1">
    <location>
        <begin position="199"/>
        <end position="209"/>
    </location>
</feature>